<feature type="domain" description="Malectin" evidence="7">
    <location>
        <begin position="722"/>
        <end position="886"/>
    </location>
</feature>
<dbReference type="PANTHER" id="PTHR42732">
    <property type="entry name" value="BETA-GALACTOSIDASE"/>
    <property type="match status" value="1"/>
</dbReference>
<dbReference type="Pfam" id="PF02837">
    <property type="entry name" value="Glyco_hydro_2_N"/>
    <property type="match status" value="1"/>
</dbReference>
<dbReference type="InterPro" id="IPR008979">
    <property type="entry name" value="Galactose-bd-like_sf"/>
</dbReference>
<accession>A0A917IQM9</accession>
<evidence type="ECO:0000256" key="3">
    <source>
        <dbReference type="ARBA" id="ARBA00023295"/>
    </source>
</evidence>
<proteinExistence type="inferred from homology"/>
<dbReference type="Gene3D" id="2.60.40.10">
    <property type="entry name" value="Immunoglobulins"/>
    <property type="match status" value="2"/>
</dbReference>
<sequence length="1178" mass="134203">MNKYFFCGVWAMLCWYTGFTQQPRKDYLLNDDWYTVANDSNARAYDGFEKKNTLYTGWQRVQVPHTWDRYEGYRQLKHGNRHGTAWYQKAITIEKNIAGKRLFLFFEGINSFATVWVNGVEVGKHAGGRTSFTLDITHVAKPGVRNIIAVKAEHPPFIRTLPWVCGGCSEEQGFSEGSQPMGIFRPVHLIVTSPVRVEPFGLHVWNDTTVREGGTSQLHYTAEVKNYSNTARKVVVETSMEDRNRKVVYTNQREVLLNARQTTILNWEPRISNTRLWSPEQPYLYKAITRIREKGVLQDEETTAFGIRWVSWPELDGKGNRQLRINGKPVFINGTAEYEHILGNSHAFSETEIYARAMQVKAAGFNSFRDAHQPHNLRYQNYWDSLGILWWPQFSAHVWFDLPEFTANFTTLMRDWIKERRNSPSVILWGLQNESTLPEYFAKECSDIIREMDPGATVQRKITTCNGGSGTDWNVPQNWTGTYGGNPTDYGNDLIKQLLVGEYGAWRSIDFHTEGGFDVKGPLSEDRMTQLMEMKVRLADSVQTQTTGHYHWLLYSHDNPGRVQPDEGYRYIDKVGPVNNKGLFTIWGEPTDAFYMYRSNYTSAATDPMVYIVSHTWPERWMTPGIKSGIVVYSNCEEVELFNDKEQRFSLGKRRKGGVGTHFQWDSVPVKYNVLYARGYYKGKLVAEDETRLLHLPEAPHMKKRYFNNTALVTPPKGYDYLYRINCGGSDYEDSRGFIWSSDQRLYNDDTVCSWADQFAGLSPVQASQRTSSAVYANTADQALFQTCRYGRDALQYKLPVEDGDYLVVLYFTEPWYGIGGGMDCRNWRVFDVAVNGKKVLHKLDIWKEVGTDKVLKKMVPVHITGGKLTVSFPQVYASQAVIAAIGIAKEGYESDKRRRRISGGIPYGWKYESWLDKGKALYSDSAIKINYLPPLLYGDNWIKTAFTEDVAQKSDTLINMHCEVETDVYIALDCSITSMPAWMKGYESVKDSLVTDANGGCILSLYRKTIPAGSKLYTGPNPSGNYQMYTVILHRPTAYEKAEKIKRPVVTYPAAVAVQKGAGLDSAVAGYNTGGYAKLRAQTDTVTWKMTVGVGDTYELRFRYRTETEKQVPVWLTVRLQDGTLMRHDKVFFAPANSKWKTLYSSTGTNINAGTYTVQLVPVTGEAGLMLDKLEVQ</sequence>
<dbReference type="Proteomes" id="UP000627292">
    <property type="component" value="Unassembled WGS sequence"/>
</dbReference>
<dbReference type="SUPFAM" id="SSF49785">
    <property type="entry name" value="Galactose-binding domain-like"/>
    <property type="match status" value="2"/>
</dbReference>
<name>A0A917IQM9_9BACT</name>
<evidence type="ECO:0000256" key="1">
    <source>
        <dbReference type="ARBA" id="ARBA00007401"/>
    </source>
</evidence>
<feature type="domain" description="DUF4982" evidence="8">
    <location>
        <begin position="630"/>
        <end position="687"/>
    </location>
</feature>
<reference evidence="9" key="2">
    <citation type="submission" date="2020-09" db="EMBL/GenBank/DDBJ databases">
        <authorList>
            <person name="Sun Q."/>
            <person name="Zhou Y."/>
        </authorList>
    </citation>
    <scope>NUCLEOTIDE SEQUENCE</scope>
    <source>
        <strain evidence="9">CGMCC 1.15290</strain>
    </source>
</reference>
<dbReference type="Gene3D" id="2.60.120.260">
    <property type="entry name" value="Galactose-binding domain-like"/>
    <property type="match status" value="2"/>
</dbReference>
<dbReference type="InterPro" id="IPR036156">
    <property type="entry name" value="Beta-gal/glucu_dom_sf"/>
</dbReference>
<dbReference type="Pfam" id="PF16355">
    <property type="entry name" value="DUF4982"/>
    <property type="match status" value="1"/>
</dbReference>
<dbReference type="AlphaFoldDB" id="A0A917IQM9"/>
<dbReference type="PANTHER" id="PTHR42732:SF1">
    <property type="entry name" value="BETA-MANNOSIDASE"/>
    <property type="match status" value="1"/>
</dbReference>
<evidence type="ECO:0000313" key="9">
    <source>
        <dbReference type="EMBL" id="GGH60497.1"/>
    </source>
</evidence>
<dbReference type="SUPFAM" id="SSF51445">
    <property type="entry name" value="(Trans)glycosidases"/>
    <property type="match status" value="1"/>
</dbReference>
<evidence type="ECO:0008006" key="11">
    <source>
        <dbReference type="Google" id="ProtNLM"/>
    </source>
</evidence>
<dbReference type="InterPro" id="IPR006102">
    <property type="entry name" value="Ig-like_GH2"/>
</dbReference>
<dbReference type="PRINTS" id="PR00132">
    <property type="entry name" value="GLHYDRLASE2"/>
</dbReference>
<comment type="similarity">
    <text evidence="1">Belongs to the glycosyl hydrolase 2 family.</text>
</comment>
<evidence type="ECO:0000313" key="10">
    <source>
        <dbReference type="Proteomes" id="UP000627292"/>
    </source>
</evidence>
<evidence type="ECO:0000259" key="8">
    <source>
        <dbReference type="Pfam" id="PF16355"/>
    </source>
</evidence>
<dbReference type="Pfam" id="PF02836">
    <property type="entry name" value="Glyco_hydro_2_C"/>
    <property type="match status" value="1"/>
</dbReference>
<dbReference type="EMBL" id="BMIB01000001">
    <property type="protein sequence ID" value="GGH60497.1"/>
    <property type="molecule type" value="Genomic_DNA"/>
</dbReference>
<dbReference type="Pfam" id="PF00703">
    <property type="entry name" value="Glyco_hydro_2"/>
    <property type="match status" value="1"/>
</dbReference>
<evidence type="ECO:0000259" key="4">
    <source>
        <dbReference type="Pfam" id="PF00703"/>
    </source>
</evidence>
<keyword evidence="2" id="KW-0378">Hydrolase</keyword>
<evidence type="ECO:0000259" key="6">
    <source>
        <dbReference type="Pfam" id="PF02837"/>
    </source>
</evidence>
<dbReference type="RefSeq" id="WP_229687724.1">
    <property type="nucleotide sequence ID" value="NZ_BMIB01000001.1"/>
</dbReference>
<organism evidence="9 10">
    <name type="scientific">Filimonas zeae</name>
    <dbReference type="NCBI Taxonomy" id="1737353"/>
    <lineage>
        <taxon>Bacteria</taxon>
        <taxon>Pseudomonadati</taxon>
        <taxon>Bacteroidota</taxon>
        <taxon>Chitinophagia</taxon>
        <taxon>Chitinophagales</taxon>
        <taxon>Chitinophagaceae</taxon>
        <taxon>Filimonas</taxon>
    </lineage>
</organism>
<dbReference type="InterPro" id="IPR013783">
    <property type="entry name" value="Ig-like_fold"/>
</dbReference>
<feature type="domain" description="Glycosyl hydrolases family 2 sugar binding" evidence="6">
    <location>
        <begin position="80"/>
        <end position="190"/>
    </location>
</feature>
<dbReference type="InterPro" id="IPR017853">
    <property type="entry name" value="GH"/>
</dbReference>
<dbReference type="GO" id="GO:0004553">
    <property type="term" value="F:hydrolase activity, hydrolyzing O-glycosyl compounds"/>
    <property type="evidence" value="ECO:0007669"/>
    <property type="project" value="InterPro"/>
</dbReference>
<evidence type="ECO:0000256" key="2">
    <source>
        <dbReference type="ARBA" id="ARBA00022801"/>
    </source>
</evidence>
<dbReference type="InterPro" id="IPR006103">
    <property type="entry name" value="Glyco_hydro_2_cat"/>
</dbReference>
<gene>
    <name evidence="9" type="ORF">GCM10011379_08420</name>
</gene>
<dbReference type="Gene3D" id="3.20.20.80">
    <property type="entry name" value="Glycosidases"/>
    <property type="match status" value="1"/>
</dbReference>
<dbReference type="InterPro" id="IPR021720">
    <property type="entry name" value="Malectin_dom"/>
</dbReference>
<reference evidence="9" key="1">
    <citation type="journal article" date="2014" name="Int. J. Syst. Evol. Microbiol.">
        <title>Complete genome sequence of Corynebacterium casei LMG S-19264T (=DSM 44701T), isolated from a smear-ripened cheese.</title>
        <authorList>
            <consortium name="US DOE Joint Genome Institute (JGI-PGF)"/>
            <person name="Walter F."/>
            <person name="Albersmeier A."/>
            <person name="Kalinowski J."/>
            <person name="Ruckert C."/>
        </authorList>
    </citation>
    <scope>NUCLEOTIDE SEQUENCE</scope>
    <source>
        <strain evidence="9">CGMCC 1.15290</strain>
    </source>
</reference>
<dbReference type="GO" id="GO:0005975">
    <property type="term" value="P:carbohydrate metabolic process"/>
    <property type="evidence" value="ECO:0007669"/>
    <property type="project" value="InterPro"/>
</dbReference>
<keyword evidence="3" id="KW-0326">Glycosidase</keyword>
<evidence type="ECO:0000259" key="7">
    <source>
        <dbReference type="Pfam" id="PF11721"/>
    </source>
</evidence>
<protein>
    <recommendedName>
        <fullName evidence="11">Beta-galactosidase</fullName>
    </recommendedName>
</protein>
<feature type="domain" description="Glycoside hydrolase family 2 catalytic" evidence="5">
    <location>
        <begin position="321"/>
        <end position="459"/>
    </location>
</feature>
<evidence type="ECO:0000259" key="5">
    <source>
        <dbReference type="Pfam" id="PF02836"/>
    </source>
</evidence>
<dbReference type="InterPro" id="IPR006104">
    <property type="entry name" value="Glyco_hydro_2_N"/>
</dbReference>
<feature type="domain" description="Glycoside hydrolase family 2 immunoglobulin-like beta-sandwich" evidence="4">
    <location>
        <begin position="209"/>
        <end position="308"/>
    </location>
</feature>
<dbReference type="Pfam" id="PF11721">
    <property type="entry name" value="Malectin"/>
    <property type="match status" value="1"/>
</dbReference>
<dbReference type="InterPro" id="IPR032311">
    <property type="entry name" value="DUF4982"/>
</dbReference>
<keyword evidence="10" id="KW-1185">Reference proteome</keyword>
<dbReference type="Gene3D" id="2.60.120.430">
    <property type="entry name" value="Galactose-binding lectin"/>
    <property type="match status" value="1"/>
</dbReference>
<dbReference type="SUPFAM" id="SSF49303">
    <property type="entry name" value="beta-Galactosidase/glucuronidase domain"/>
    <property type="match status" value="1"/>
</dbReference>
<dbReference type="InterPro" id="IPR051913">
    <property type="entry name" value="GH2_Domain-Containing"/>
</dbReference>
<dbReference type="InterPro" id="IPR006101">
    <property type="entry name" value="Glyco_hydro_2"/>
</dbReference>
<comment type="caution">
    <text evidence="9">The sequence shown here is derived from an EMBL/GenBank/DDBJ whole genome shotgun (WGS) entry which is preliminary data.</text>
</comment>